<dbReference type="EMBL" id="JBEZAM010000088">
    <property type="protein sequence ID" value="MEU7297961.1"/>
    <property type="molecule type" value="Genomic_DNA"/>
</dbReference>
<sequence>MSDTPAEGGTRWWRRHRRRLRFLLPLLRSAAVVAATTALYFLLPLDRDLDQHTAGVLALGLLGIGALLALQTVAVVASPYPRLRAVEALTTAVPLFLLLFSATYFLYAHEQGSHSFSEPLSRIDALYFSVTVFATVGFGDIVPVSQTARVLTTVQMVVDLVLVGLIAKVMVGAVRLGLSRRESATSPERPDP</sequence>
<feature type="transmembrane region" description="Helical" evidence="1">
    <location>
        <begin position="156"/>
        <end position="178"/>
    </location>
</feature>
<keyword evidence="3" id="KW-0813">Transport</keyword>
<feature type="transmembrane region" description="Helical" evidence="1">
    <location>
        <begin position="126"/>
        <end position="144"/>
    </location>
</feature>
<keyword evidence="1" id="KW-0812">Transmembrane</keyword>
<dbReference type="RefSeq" id="WP_359216230.1">
    <property type="nucleotide sequence ID" value="NZ_JBEZAM010000088.1"/>
</dbReference>
<accession>A0ABV3D669</accession>
<organism evidence="3 4">
    <name type="scientific">Streptomyces exfoliatus</name>
    <name type="common">Streptomyces hydrogenans</name>
    <dbReference type="NCBI Taxonomy" id="1905"/>
    <lineage>
        <taxon>Bacteria</taxon>
        <taxon>Bacillati</taxon>
        <taxon>Actinomycetota</taxon>
        <taxon>Actinomycetes</taxon>
        <taxon>Kitasatosporales</taxon>
        <taxon>Streptomycetaceae</taxon>
        <taxon>Streptomyces</taxon>
    </lineage>
</organism>
<proteinExistence type="predicted"/>
<keyword evidence="1" id="KW-0472">Membrane</keyword>
<name>A0ABV3D669_STREX</name>
<feature type="transmembrane region" description="Helical" evidence="1">
    <location>
        <begin position="55"/>
        <end position="76"/>
    </location>
</feature>
<feature type="transmembrane region" description="Helical" evidence="1">
    <location>
        <begin position="88"/>
        <end position="106"/>
    </location>
</feature>
<dbReference type="GO" id="GO:0034220">
    <property type="term" value="P:monoatomic ion transmembrane transport"/>
    <property type="evidence" value="ECO:0007669"/>
    <property type="project" value="UniProtKB-KW"/>
</dbReference>
<protein>
    <submittedName>
        <fullName evidence="3">Potassium channel family protein</fullName>
    </submittedName>
</protein>
<dbReference type="Pfam" id="PF07885">
    <property type="entry name" value="Ion_trans_2"/>
    <property type="match status" value="1"/>
</dbReference>
<evidence type="ECO:0000259" key="2">
    <source>
        <dbReference type="Pfam" id="PF07885"/>
    </source>
</evidence>
<feature type="domain" description="Potassium channel" evidence="2">
    <location>
        <begin position="95"/>
        <end position="172"/>
    </location>
</feature>
<evidence type="ECO:0000313" key="3">
    <source>
        <dbReference type="EMBL" id="MEU7297961.1"/>
    </source>
</evidence>
<comment type="caution">
    <text evidence="3">The sequence shown here is derived from an EMBL/GenBank/DDBJ whole genome shotgun (WGS) entry which is preliminary data.</text>
</comment>
<feature type="transmembrane region" description="Helical" evidence="1">
    <location>
        <begin position="20"/>
        <end position="43"/>
    </location>
</feature>
<keyword evidence="1" id="KW-1133">Transmembrane helix</keyword>
<keyword evidence="4" id="KW-1185">Reference proteome</keyword>
<keyword evidence="3" id="KW-0406">Ion transport</keyword>
<dbReference type="SUPFAM" id="SSF81324">
    <property type="entry name" value="Voltage-gated potassium channels"/>
    <property type="match status" value="1"/>
</dbReference>
<evidence type="ECO:0000313" key="4">
    <source>
        <dbReference type="Proteomes" id="UP001551210"/>
    </source>
</evidence>
<dbReference type="InterPro" id="IPR013099">
    <property type="entry name" value="K_chnl_dom"/>
</dbReference>
<evidence type="ECO:0000256" key="1">
    <source>
        <dbReference type="SAM" id="Phobius"/>
    </source>
</evidence>
<dbReference type="Gene3D" id="1.10.287.70">
    <property type="match status" value="1"/>
</dbReference>
<dbReference type="Proteomes" id="UP001551210">
    <property type="component" value="Unassembled WGS sequence"/>
</dbReference>
<reference evidence="3 4" key="1">
    <citation type="submission" date="2024-06" db="EMBL/GenBank/DDBJ databases">
        <title>The Natural Products Discovery Center: Release of the First 8490 Sequenced Strains for Exploring Actinobacteria Biosynthetic Diversity.</title>
        <authorList>
            <person name="Kalkreuter E."/>
            <person name="Kautsar S.A."/>
            <person name="Yang D."/>
            <person name="Bader C.D."/>
            <person name="Teijaro C.N."/>
            <person name="Fluegel L."/>
            <person name="Davis C.M."/>
            <person name="Simpson J.R."/>
            <person name="Lauterbach L."/>
            <person name="Steele A.D."/>
            <person name="Gui C."/>
            <person name="Meng S."/>
            <person name="Li G."/>
            <person name="Viehrig K."/>
            <person name="Ye F."/>
            <person name="Su P."/>
            <person name="Kiefer A.F."/>
            <person name="Nichols A."/>
            <person name="Cepeda A.J."/>
            <person name="Yan W."/>
            <person name="Fan B."/>
            <person name="Jiang Y."/>
            <person name="Adhikari A."/>
            <person name="Zheng C.-J."/>
            <person name="Schuster L."/>
            <person name="Cowan T.M."/>
            <person name="Smanski M.J."/>
            <person name="Chevrette M.G."/>
            <person name="De Carvalho L.P.S."/>
            <person name="Shen B."/>
        </authorList>
    </citation>
    <scope>NUCLEOTIDE SEQUENCE [LARGE SCALE GENOMIC DNA]</scope>
    <source>
        <strain evidence="3 4">NPDC045705</strain>
    </source>
</reference>
<gene>
    <name evidence="3" type="ORF">AB0A76_33000</name>
</gene>
<keyword evidence="3" id="KW-0407">Ion channel</keyword>